<keyword evidence="4" id="KW-1185">Reference proteome</keyword>
<protein>
    <recommendedName>
        <fullName evidence="2">Barstar (barnase inhibitor) domain-containing protein</fullName>
    </recommendedName>
</protein>
<organism evidence="3 4">
    <name type="scientific">Deinococcus sedimenti</name>
    <dbReference type="NCBI Taxonomy" id="1867090"/>
    <lineage>
        <taxon>Bacteria</taxon>
        <taxon>Thermotogati</taxon>
        <taxon>Deinococcota</taxon>
        <taxon>Deinococci</taxon>
        <taxon>Deinococcales</taxon>
        <taxon>Deinococcaceae</taxon>
        <taxon>Deinococcus</taxon>
    </lineage>
</organism>
<dbReference type="InterPro" id="IPR000468">
    <property type="entry name" value="Barstar"/>
</dbReference>
<dbReference type="InterPro" id="IPR035905">
    <property type="entry name" value="Barstar-like_sf"/>
</dbReference>
<evidence type="ECO:0000259" key="2">
    <source>
        <dbReference type="Pfam" id="PF01337"/>
    </source>
</evidence>
<feature type="domain" description="Barstar (barnase inhibitor)" evidence="2">
    <location>
        <begin position="28"/>
        <end position="105"/>
    </location>
</feature>
<dbReference type="SUPFAM" id="SSF52038">
    <property type="entry name" value="Barstar-related"/>
    <property type="match status" value="1"/>
</dbReference>
<accession>A0ABQ2S9N1</accession>
<dbReference type="Proteomes" id="UP000644548">
    <property type="component" value="Unassembled WGS sequence"/>
</dbReference>
<gene>
    <name evidence="3" type="ORF">GCM10008960_42070</name>
</gene>
<dbReference type="Pfam" id="PF01337">
    <property type="entry name" value="Barstar"/>
    <property type="match status" value="1"/>
</dbReference>
<evidence type="ECO:0000313" key="4">
    <source>
        <dbReference type="Proteomes" id="UP000644548"/>
    </source>
</evidence>
<dbReference type="Gene3D" id="3.30.370.10">
    <property type="entry name" value="Barstar-like"/>
    <property type="match status" value="1"/>
</dbReference>
<reference evidence="4" key="1">
    <citation type="journal article" date="2019" name="Int. J. Syst. Evol. Microbiol.">
        <title>The Global Catalogue of Microorganisms (GCM) 10K type strain sequencing project: providing services to taxonomists for standard genome sequencing and annotation.</title>
        <authorList>
            <consortium name="The Broad Institute Genomics Platform"/>
            <consortium name="The Broad Institute Genome Sequencing Center for Infectious Disease"/>
            <person name="Wu L."/>
            <person name="Ma J."/>
        </authorList>
    </citation>
    <scope>NUCLEOTIDE SEQUENCE [LARGE SCALE GENOMIC DNA]</scope>
    <source>
        <strain evidence="4">JCM 31405</strain>
    </source>
</reference>
<name>A0ABQ2S9N1_9DEIO</name>
<comment type="caution">
    <text evidence="3">The sequence shown here is derived from an EMBL/GenBank/DDBJ whole genome shotgun (WGS) entry which is preliminary data.</text>
</comment>
<proteinExistence type="inferred from homology"/>
<evidence type="ECO:0000313" key="3">
    <source>
        <dbReference type="EMBL" id="GGS11858.1"/>
    </source>
</evidence>
<evidence type="ECO:0000256" key="1">
    <source>
        <dbReference type="ARBA" id="ARBA00006845"/>
    </source>
</evidence>
<dbReference type="EMBL" id="BMQN01000040">
    <property type="protein sequence ID" value="GGS11858.1"/>
    <property type="molecule type" value="Genomic_DNA"/>
</dbReference>
<sequence>MRLDDLVTFTDTPDLMDRPDQVVVTIPKQVATLAELYAFYGEVLGRERYFGRNSAAFVDCLTDPERHATSWQDIVLWHPSLPRLGKRAVSQYFGDLLFAVRRVHEIRGRSPSFPLRIRVVFRVGARRQLVRWSRSELRWMGIDH</sequence>
<comment type="similarity">
    <text evidence="1">Belongs to the barstar family.</text>
</comment>